<evidence type="ECO:0000313" key="11">
    <source>
        <dbReference type="Proteomes" id="UP000199031"/>
    </source>
</evidence>
<dbReference type="STRING" id="1465490.SAMN05444277_101646"/>
<comment type="similarity">
    <text evidence="2">Belongs to the YkuD family.</text>
</comment>
<evidence type="ECO:0000256" key="6">
    <source>
        <dbReference type="ARBA" id="ARBA00023316"/>
    </source>
</evidence>
<organism evidence="10 11">
    <name type="scientific">Parafilimonas terrae</name>
    <dbReference type="NCBI Taxonomy" id="1465490"/>
    <lineage>
        <taxon>Bacteria</taxon>
        <taxon>Pseudomonadati</taxon>
        <taxon>Bacteroidota</taxon>
        <taxon>Chitinophagia</taxon>
        <taxon>Chitinophagales</taxon>
        <taxon>Chitinophagaceae</taxon>
        <taxon>Parafilimonas</taxon>
    </lineage>
</organism>
<keyword evidence="11" id="KW-1185">Reference proteome</keyword>
<evidence type="ECO:0000259" key="9">
    <source>
        <dbReference type="PROSITE" id="PS52029"/>
    </source>
</evidence>
<dbReference type="InterPro" id="IPR005490">
    <property type="entry name" value="LD_TPept_cat_dom"/>
</dbReference>
<evidence type="ECO:0000256" key="8">
    <source>
        <dbReference type="SAM" id="SignalP"/>
    </source>
</evidence>
<evidence type="ECO:0000313" key="10">
    <source>
        <dbReference type="EMBL" id="SFP67214.1"/>
    </source>
</evidence>
<feature type="active site" description="Nucleophile" evidence="7">
    <location>
        <position position="163"/>
    </location>
</feature>
<proteinExistence type="inferred from homology"/>
<keyword evidence="4 7" id="KW-0133">Cell shape</keyword>
<feature type="chain" id="PRO_5011682226" evidence="8">
    <location>
        <begin position="18"/>
        <end position="252"/>
    </location>
</feature>
<dbReference type="SUPFAM" id="SSF141523">
    <property type="entry name" value="L,D-transpeptidase catalytic domain-like"/>
    <property type="match status" value="1"/>
</dbReference>
<dbReference type="GO" id="GO:0004180">
    <property type="term" value="F:carboxypeptidase activity"/>
    <property type="evidence" value="ECO:0007669"/>
    <property type="project" value="UniProtKB-ARBA"/>
</dbReference>
<evidence type="ECO:0000256" key="4">
    <source>
        <dbReference type="ARBA" id="ARBA00022960"/>
    </source>
</evidence>
<keyword evidence="6 7" id="KW-0961">Cell wall biogenesis/degradation</keyword>
<evidence type="ECO:0000256" key="1">
    <source>
        <dbReference type="ARBA" id="ARBA00004752"/>
    </source>
</evidence>
<dbReference type="PROSITE" id="PS52029">
    <property type="entry name" value="LD_TPASE"/>
    <property type="match status" value="1"/>
</dbReference>
<keyword evidence="5 7" id="KW-0573">Peptidoglycan synthesis</keyword>
<evidence type="ECO:0000256" key="5">
    <source>
        <dbReference type="ARBA" id="ARBA00022984"/>
    </source>
</evidence>
<gene>
    <name evidence="10" type="ORF">SAMN05444277_101646</name>
</gene>
<dbReference type="PANTHER" id="PTHR36699">
    <property type="entry name" value="LD-TRANSPEPTIDASE"/>
    <property type="match status" value="1"/>
</dbReference>
<name>A0A1I5S8Y4_9BACT</name>
<sequence>MKSFLLAALVFMGLCAAAQPSFMDYQSNFPRVSGAMNRKADTLKKQLAAAGLQWPVKQMYIRSFKYDSQLEVWMRNSRNEPFKLFKTYSVCALAGTLGPKRMQGDYQVPEGFYYINEFKPNSNYHMSLGLNYPNASDKIICTANKFNPGGDIYIHGSCITVGCIPIQDPQIEELYILAMSAKSNGQDFIPVHIYPVRFDNPKSMAYLEKTMKDQPDLEQFADKLKEVYDYFEKEKKLPVISIDAKGDYVLLK</sequence>
<dbReference type="Pfam" id="PF03734">
    <property type="entry name" value="YkuD"/>
    <property type="match status" value="1"/>
</dbReference>
<dbReference type="GO" id="GO:0016740">
    <property type="term" value="F:transferase activity"/>
    <property type="evidence" value="ECO:0007669"/>
    <property type="project" value="UniProtKB-KW"/>
</dbReference>
<protein>
    <submittedName>
        <fullName evidence="10">L,D-transpeptidase catalytic domain</fullName>
    </submittedName>
</protein>
<feature type="domain" description="L,D-TPase catalytic" evidence="9">
    <location>
        <begin position="59"/>
        <end position="194"/>
    </location>
</feature>
<dbReference type="CDD" id="cd16913">
    <property type="entry name" value="YkuD_like"/>
    <property type="match status" value="1"/>
</dbReference>
<reference evidence="10 11" key="1">
    <citation type="submission" date="2016-10" db="EMBL/GenBank/DDBJ databases">
        <authorList>
            <person name="de Groot N.N."/>
        </authorList>
    </citation>
    <scope>NUCLEOTIDE SEQUENCE [LARGE SCALE GENOMIC DNA]</scope>
    <source>
        <strain evidence="10 11">DSM 28286</strain>
    </source>
</reference>
<dbReference type="AlphaFoldDB" id="A0A1I5S8Y4"/>
<evidence type="ECO:0000256" key="2">
    <source>
        <dbReference type="ARBA" id="ARBA00005992"/>
    </source>
</evidence>
<dbReference type="RefSeq" id="WP_090654399.1">
    <property type="nucleotide sequence ID" value="NZ_FOXQ01000001.1"/>
</dbReference>
<evidence type="ECO:0000256" key="3">
    <source>
        <dbReference type="ARBA" id="ARBA00022679"/>
    </source>
</evidence>
<dbReference type="UniPathway" id="UPA00219"/>
<dbReference type="GO" id="GO:0009252">
    <property type="term" value="P:peptidoglycan biosynthetic process"/>
    <property type="evidence" value="ECO:0007669"/>
    <property type="project" value="UniProtKB-UniPathway"/>
</dbReference>
<feature type="active site" description="Proton donor/acceptor" evidence="7">
    <location>
        <position position="155"/>
    </location>
</feature>
<dbReference type="PANTHER" id="PTHR36699:SF1">
    <property type="entry name" value="L,D-TRANSPEPTIDASE YAFK-RELATED"/>
    <property type="match status" value="1"/>
</dbReference>
<dbReference type="GO" id="GO:0071555">
    <property type="term" value="P:cell wall organization"/>
    <property type="evidence" value="ECO:0007669"/>
    <property type="project" value="UniProtKB-UniRule"/>
</dbReference>
<evidence type="ECO:0000256" key="7">
    <source>
        <dbReference type="PROSITE-ProRule" id="PRU01373"/>
    </source>
</evidence>
<dbReference type="OrthoDB" id="9809748at2"/>
<dbReference type="Proteomes" id="UP000199031">
    <property type="component" value="Unassembled WGS sequence"/>
</dbReference>
<keyword evidence="8" id="KW-0732">Signal</keyword>
<dbReference type="InterPro" id="IPR038063">
    <property type="entry name" value="Transpep_catalytic_dom"/>
</dbReference>
<feature type="signal peptide" evidence="8">
    <location>
        <begin position="1"/>
        <end position="17"/>
    </location>
</feature>
<comment type="pathway">
    <text evidence="1 7">Cell wall biogenesis; peptidoglycan biosynthesis.</text>
</comment>
<dbReference type="EMBL" id="FOXQ01000001">
    <property type="protein sequence ID" value="SFP67214.1"/>
    <property type="molecule type" value="Genomic_DNA"/>
</dbReference>
<keyword evidence="3" id="KW-0808">Transferase</keyword>
<dbReference type="GO" id="GO:0008360">
    <property type="term" value="P:regulation of cell shape"/>
    <property type="evidence" value="ECO:0007669"/>
    <property type="project" value="UniProtKB-UniRule"/>
</dbReference>
<accession>A0A1I5S8Y4</accession>